<feature type="transmembrane region" description="Helical" evidence="5">
    <location>
        <begin position="131"/>
        <end position="153"/>
    </location>
</feature>
<protein>
    <submittedName>
        <fullName evidence="6">Intracellular septation protein</fullName>
    </submittedName>
</protein>
<reference evidence="6" key="1">
    <citation type="submission" date="2019-04" db="EMBL/GenBank/DDBJ databases">
        <title>Whole genome sequencing of cave bacteria.</title>
        <authorList>
            <person name="Gan H.M."/>
            <person name="Barton H."/>
            <person name="Savka M.A."/>
        </authorList>
    </citation>
    <scope>NUCLEOTIDE SEQUENCE [LARGE SCALE GENOMIC DNA]</scope>
    <source>
        <strain evidence="6">LC387</strain>
    </source>
</reference>
<dbReference type="RefSeq" id="WP_046827024.1">
    <property type="nucleotide sequence ID" value="NZ_LBIA02000001.1"/>
</dbReference>
<gene>
    <name evidence="6" type="ORF">YH63_014260</name>
</gene>
<evidence type="ECO:0000256" key="4">
    <source>
        <dbReference type="ARBA" id="ARBA00023136"/>
    </source>
</evidence>
<dbReference type="InterPro" id="IPR006008">
    <property type="entry name" value="YciB"/>
</dbReference>
<evidence type="ECO:0000256" key="2">
    <source>
        <dbReference type="ARBA" id="ARBA00022692"/>
    </source>
</evidence>
<dbReference type="AlphaFoldDB" id="A0A4U6BQ06"/>
<keyword evidence="3 5" id="KW-1133">Transmembrane helix</keyword>
<dbReference type="PANTHER" id="PTHR36917">
    <property type="entry name" value="INTRACELLULAR SEPTATION PROTEIN A-RELATED"/>
    <property type="match status" value="1"/>
</dbReference>
<dbReference type="GO" id="GO:0005886">
    <property type="term" value="C:plasma membrane"/>
    <property type="evidence" value="ECO:0007669"/>
    <property type="project" value="TreeGrafter"/>
</dbReference>
<sequence length="169" mass="18030">MAGALRKLFADFFSTIVFLAVYAATGDILIATGVAIAGAVVQFIRSRIGQEKLDIMTWASLGLGGATLLTKDPRFVLLKPAIGHFAIGTIMLRKDWMLRYSPPMVRETVPHIATIAGYIWAAFIFALGLGVIAVAMIAVGAKIVAFGITWIILRVAIARKLRAAAATAT</sequence>
<dbReference type="EMBL" id="LBIA02000001">
    <property type="protein sequence ID" value="TKT72502.1"/>
    <property type="molecule type" value="Genomic_DNA"/>
</dbReference>
<feature type="transmembrane region" description="Helical" evidence="5">
    <location>
        <begin position="104"/>
        <end position="125"/>
    </location>
</feature>
<dbReference type="OrthoDB" id="7375527at2"/>
<keyword evidence="2 5" id="KW-0812">Transmembrane</keyword>
<feature type="transmembrane region" description="Helical" evidence="5">
    <location>
        <begin position="12"/>
        <end position="41"/>
    </location>
</feature>
<organism evidence="6 7">
    <name type="scientific">Afipia massiliensis</name>
    <dbReference type="NCBI Taxonomy" id="211460"/>
    <lineage>
        <taxon>Bacteria</taxon>
        <taxon>Pseudomonadati</taxon>
        <taxon>Pseudomonadota</taxon>
        <taxon>Alphaproteobacteria</taxon>
        <taxon>Hyphomicrobiales</taxon>
        <taxon>Nitrobacteraceae</taxon>
        <taxon>Afipia</taxon>
    </lineage>
</organism>
<accession>A0A4U6BQ06</accession>
<evidence type="ECO:0000313" key="7">
    <source>
        <dbReference type="Proteomes" id="UP000034832"/>
    </source>
</evidence>
<evidence type="ECO:0000256" key="5">
    <source>
        <dbReference type="SAM" id="Phobius"/>
    </source>
</evidence>
<dbReference type="PANTHER" id="PTHR36917:SF1">
    <property type="entry name" value="INNER MEMBRANE-SPANNING PROTEIN YCIB"/>
    <property type="match status" value="1"/>
</dbReference>
<proteinExistence type="predicted"/>
<evidence type="ECO:0000256" key="3">
    <source>
        <dbReference type="ARBA" id="ARBA00022989"/>
    </source>
</evidence>
<evidence type="ECO:0000313" key="6">
    <source>
        <dbReference type="EMBL" id="TKT72502.1"/>
    </source>
</evidence>
<keyword evidence="4 5" id="KW-0472">Membrane</keyword>
<keyword evidence="7" id="KW-1185">Reference proteome</keyword>
<keyword evidence="1" id="KW-1003">Cell membrane</keyword>
<dbReference type="Pfam" id="PF04279">
    <property type="entry name" value="IspA"/>
    <property type="match status" value="1"/>
</dbReference>
<dbReference type="Proteomes" id="UP000034832">
    <property type="component" value="Unassembled WGS sequence"/>
</dbReference>
<comment type="caution">
    <text evidence="6">The sequence shown here is derived from an EMBL/GenBank/DDBJ whole genome shotgun (WGS) entry which is preliminary data.</text>
</comment>
<dbReference type="STRING" id="211460.YH63_04750"/>
<evidence type="ECO:0000256" key="1">
    <source>
        <dbReference type="ARBA" id="ARBA00022475"/>
    </source>
</evidence>
<name>A0A4U6BQ06_9BRAD</name>